<evidence type="ECO:0000313" key="1">
    <source>
        <dbReference type="EMBL" id="KZT39410.1"/>
    </source>
</evidence>
<dbReference type="EMBL" id="KV428046">
    <property type="protein sequence ID" value="KZT39410.1"/>
    <property type="molecule type" value="Genomic_DNA"/>
</dbReference>
<organism evidence="1 2">
    <name type="scientific">Sistotremastrum suecicum HHB10207 ss-3</name>
    <dbReference type="NCBI Taxonomy" id="1314776"/>
    <lineage>
        <taxon>Eukaryota</taxon>
        <taxon>Fungi</taxon>
        <taxon>Dikarya</taxon>
        <taxon>Basidiomycota</taxon>
        <taxon>Agaricomycotina</taxon>
        <taxon>Agaricomycetes</taxon>
        <taxon>Sistotremastrales</taxon>
        <taxon>Sistotremastraceae</taxon>
        <taxon>Sistotremastrum</taxon>
    </lineage>
</organism>
<keyword evidence="2" id="KW-1185">Reference proteome</keyword>
<name>A0A166EBJ6_9AGAM</name>
<proteinExistence type="predicted"/>
<accession>A0A166EBJ6</accession>
<evidence type="ECO:0000313" key="2">
    <source>
        <dbReference type="Proteomes" id="UP000076798"/>
    </source>
</evidence>
<sequence>MEETKTITSRSAVQAYSAPSYYATTRPCPPCPPEFGLVYPPRKGKSCPGQQGLAVAGVSALAVKHLQENSGFLLLGDCAQDSYFQADASIFTVCSN</sequence>
<gene>
    <name evidence="1" type="ORF">SISSUDRAFT_1045570</name>
</gene>
<reference evidence="1 2" key="1">
    <citation type="journal article" date="2016" name="Mol. Biol. Evol.">
        <title>Comparative Genomics of Early-Diverging Mushroom-Forming Fungi Provides Insights into the Origins of Lignocellulose Decay Capabilities.</title>
        <authorList>
            <person name="Nagy L.G."/>
            <person name="Riley R."/>
            <person name="Tritt A."/>
            <person name="Adam C."/>
            <person name="Daum C."/>
            <person name="Floudas D."/>
            <person name="Sun H."/>
            <person name="Yadav J.S."/>
            <person name="Pangilinan J."/>
            <person name="Larsson K.H."/>
            <person name="Matsuura K."/>
            <person name="Barry K."/>
            <person name="Labutti K."/>
            <person name="Kuo R."/>
            <person name="Ohm R.A."/>
            <person name="Bhattacharya S.S."/>
            <person name="Shirouzu T."/>
            <person name="Yoshinaga Y."/>
            <person name="Martin F.M."/>
            <person name="Grigoriev I.V."/>
            <person name="Hibbett D.S."/>
        </authorList>
    </citation>
    <scope>NUCLEOTIDE SEQUENCE [LARGE SCALE GENOMIC DNA]</scope>
    <source>
        <strain evidence="1 2">HHB10207 ss-3</strain>
    </source>
</reference>
<protein>
    <submittedName>
        <fullName evidence="1">Uncharacterized protein</fullName>
    </submittedName>
</protein>
<dbReference type="AlphaFoldDB" id="A0A166EBJ6"/>
<dbReference type="Proteomes" id="UP000076798">
    <property type="component" value="Unassembled WGS sequence"/>
</dbReference>